<evidence type="ECO:0000313" key="2">
    <source>
        <dbReference type="Proteomes" id="UP000092607"/>
    </source>
</evidence>
<accession>A0A1B8PW25</accession>
<evidence type="ECO:0000313" key="1">
    <source>
        <dbReference type="EMBL" id="OBX60017.1"/>
    </source>
</evidence>
<dbReference type="RefSeq" id="WP_065256326.1">
    <property type="nucleotide sequence ID" value="NZ_JARDJM010000004.1"/>
</dbReference>
<dbReference type="EMBL" id="LZMS01000093">
    <property type="protein sequence ID" value="OBX60017.1"/>
    <property type="molecule type" value="Genomic_DNA"/>
</dbReference>
<protein>
    <submittedName>
        <fullName evidence="1">Uncharacterized protein</fullName>
    </submittedName>
</protein>
<organism evidence="1 2">
    <name type="scientific">Moraxella lacunata</name>
    <dbReference type="NCBI Taxonomy" id="477"/>
    <lineage>
        <taxon>Bacteria</taxon>
        <taxon>Pseudomonadati</taxon>
        <taxon>Pseudomonadota</taxon>
        <taxon>Gammaproteobacteria</taxon>
        <taxon>Moraxellales</taxon>
        <taxon>Moraxellaceae</taxon>
        <taxon>Moraxella</taxon>
    </lineage>
</organism>
<gene>
    <name evidence="1" type="ORF">A9309_10245</name>
</gene>
<reference evidence="1 2" key="1">
    <citation type="submission" date="2016-06" db="EMBL/GenBank/DDBJ databases">
        <title>Draft genome of Moraxella lacunata CCUG 57757A.</title>
        <authorList>
            <person name="Salva-Serra F."/>
            <person name="Engstrom-Jakobsson H."/>
            <person name="Thorell K."/>
            <person name="Gonzales-Siles L."/>
            <person name="Karlsson R."/>
            <person name="Boulund F."/>
            <person name="Engstrand L."/>
            <person name="Kristiansson E."/>
            <person name="Moore E."/>
        </authorList>
    </citation>
    <scope>NUCLEOTIDE SEQUENCE [LARGE SCALE GENOMIC DNA]</scope>
    <source>
        <strain evidence="1 2">CCUG 57757A</strain>
    </source>
</reference>
<proteinExistence type="predicted"/>
<dbReference type="OrthoDB" id="8689178at2"/>
<dbReference type="Proteomes" id="UP000092607">
    <property type="component" value="Unassembled WGS sequence"/>
</dbReference>
<comment type="caution">
    <text evidence="1">The sequence shown here is derived from an EMBL/GenBank/DDBJ whole genome shotgun (WGS) entry which is preliminary data.</text>
</comment>
<dbReference type="AlphaFoldDB" id="A0A1B8PW25"/>
<name>A0A1B8PW25_MORLA</name>
<sequence length="121" mass="13986">MKVETSLAFDEQLALLSHADRIKIALFVQQVQQHGLHGLQGRNKSSIPTNPHTKKERANFDYAQKYCLWHYHIGIPNYVGEFGDMTSEYILHYQRFDDKIVLVSISSHPPFELPSIDKLSF</sequence>